<proteinExistence type="inferred from homology"/>
<feature type="domain" description="Aminotransferase class I/classII large" evidence="6">
    <location>
        <begin position="57"/>
        <end position="434"/>
    </location>
</feature>
<keyword evidence="9" id="KW-1185">Reference proteome</keyword>
<evidence type="ECO:0000256" key="3">
    <source>
        <dbReference type="ARBA" id="ARBA00022576"/>
    </source>
</evidence>
<evidence type="ECO:0000256" key="5">
    <source>
        <dbReference type="ARBA" id="ARBA00022898"/>
    </source>
</evidence>
<accession>A0A2T6ZF95</accession>
<sequence>MSLPALLLRNIRPSIPRILPKQMRSVTKPAARVATQAKDIWTIVNEAAAAATASGNTIINLGQGFFGYNPPQFILNAAKEALDRVDCNQYSPTQGRLRLRQALSDAYSPFFGRKLDPATEIVITTGANEGMLSAFMGFIEEGDEVIVMEPFFDQYISNIQMAGGKVVYVPLHPPAKGDTEVCSSADWTLDLAELERAITERTRMVVINTPHNPIGKVFSKEELTRIGELCVKHNILILSDEVYDRLFYVPFTRIATLSPEIRDLTITVGSAGKNFYCTGWRVGWLIGRPELIKYASAAHTRICYSSVSPLQEAVAIGFEQADKEGFWESSKHEMKGKMDRLNEVWDELGLPFTNPEGGYFVLVNMSKVKMPEDYQFPPHVSSRPRDFQLSWFLIKEIGVAAIPPTEFYTKANEKEAENYLRFAVCKDDDVLEAAKVKLRKLKDYM</sequence>
<comment type="cofactor">
    <cofactor evidence="1">
        <name>pyridoxal 5'-phosphate</name>
        <dbReference type="ChEBI" id="CHEBI:597326"/>
    </cofactor>
</comment>
<keyword evidence="3" id="KW-0032">Aminotransferase</keyword>
<dbReference type="GO" id="GO:0016212">
    <property type="term" value="F:kynurenine-oxoglutarate transaminase activity"/>
    <property type="evidence" value="ECO:0007669"/>
    <property type="project" value="TreeGrafter"/>
</dbReference>
<reference evidence="8 9" key="1">
    <citation type="submission" date="2017-04" db="EMBL/GenBank/DDBJ databases">
        <title>Draft genome sequence of Tuber borchii Vittad., a whitish edible truffle.</title>
        <authorList>
            <consortium name="DOE Joint Genome Institute"/>
            <person name="Murat C."/>
            <person name="Kuo A."/>
            <person name="Barry K.W."/>
            <person name="Clum A."/>
            <person name="Dockter R.B."/>
            <person name="Fauchery L."/>
            <person name="Iotti M."/>
            <person name="Kohler A."/>
            <person name="Labutti K."/>
            <person name="Lindquist E.A."/>
            <person name="Lipzen A."/>
            <person name="Ohm R.A."/>
            <person name="Wang M."/>
            <person name="Grigoriev I.V."/>
            <person name="Zambonelli A."/>
            <person name="Martin F.M."/>
        </authorList>
    </citation>
    <scope>NUCLEOTIDE SEQUENCE [LARGE SCALE GENOMIC DNA]</scope>
    <source>
        <strain evidence="8 9">Tbo3840</strain>
    </source>
</reference>
<dbReference type="GO" id="GO:0030170">
    <property type="term" value="F:pyridoxal phosphate binding"/>
    <property type="evidence" value="ECO:0007669"/>
    <property type="project" value="InterPro"/>
</dbReference>
<dbReference type="Gene3D" id="3.90.1150.10">
    <property type="entry name" value="Aspartate Aminotransferase, domain 1"/>
    <property type="match status" value="1"/>
</dbReference>
<dbReference type="FunFam" id="3.40.640.10:FF:000024">
    <property type="entry name" value="Kynurenine--oxoglutarate transaminase 3"/>
    <property type="match status" value="1"/>
</dbReference>
<protein>
    <submittedName>
        <fullName evidence="8">Pyridoxal phosphate-dependent transferase</fullName>
    </submittedName>
</protein>
<comment type="caution">
    <text evidence="8">The sequence shown here is derived from an EMBL/GenBank/DDBJ whole genome shotgun (WGS) entry which is preliminary data.</text>
</comment>
<dbReference type="STRING" id="42251.A0A2T6ZF95"/>
<comment type="similarity">
    <text evidence="2">Belongs to the class-I pyridoxal-phosphate-dependent aminotransferase family.</text>
</comment>
<dbReference type="AlphaFoldDB" id="A0A2T6ZF95"/>
<dbReference type="InterPro" id="IPR015424">
    <property type="entry name" value="PyrdxlP-dep_Trfase"/>
</dbReference>
<keyword evidence="4 8" id="KW-0808">Transferase</keyword>
<dbReference type="CDD" id="cd00609">
    <property type="entry name" value="AAT_like"/>
    <property type="match status" value="1"/>
</dbReference>
<dbReference type="SUPFAM" id="SSF53383">
    <property type="entry name" value="PLP-dependent transferases"/>
    <property type="match status" value="1"/>
</dbReference>
<evidence type="ECO:0000313" key="8">
    <source>
        <dbReference type="EMBL" id="PUU74149.1"/>
    </source>
</evidence>
<evidence type="ECO:0000256" key="4">
    <source>
        <dbReference type="ARBA" id="ARBA00022679"/>
    </source>
</evidence>
<dbReference type="OrthoDB" id="2414662at2759"/>
<dbReference type="EMBL" id="NESQ01000688">
    <property type="protein sequence ID" value="PUU72178.1"/>
    <property type="molecule type" value="Genomic_DNA"/>
</dbReference>
<dbReference type="InterPro" id="IPR015421">
    <property type="entry name" value="PyrdxlP-dep_Trfase_major"/>
</dbReference>
<dbReference type="GO" id="GO:0005739">
    <property type="term" value="C:mitochondrion"/>
    <property type="evidence" value="ECO:0007669"/>
    <property type="project" value="TreeGrafter"/>
</dbReference>
<evidence type="ECO:0000256" key="1">
    <source>
        <dbReference type="ARBA" id="ARBA00001933"/>
    </source>
</evidence>
<organism evidence="8 9">
    <name type="scientific">Tuber borchii</name>
    <name type="common">White truffle</name>
    <dbReference type="NCBI Taxonomy" id="42251"/>
    <lineage>
        <taxon>Eukaryota</taxon>
        <taxon>Fungi</taxon>
        <taxon>Dikarya</taxon>
        <taxon>Ascomycota</taxon>
        <taxon>Pezizomycotina</taxon>
        <taxon>Pezizomycetes</taxon>
        <taxon>Pezizales</taxon>
        <taxon>Tuberaceae</taxon>
        <taxon>Tuber</taxon>
    </lineage>
</organism>
<evidence type="ECO:0000256" key="2">
    <source>
        <dbReference type="ARBA" id="ARBA00007441"/>
    </source>
</evidence>
<dbReference type="Proteomes" id="UP000244722">
    <property type="component" value="Unassembled WGS sequence"/>
</dbReference>
<dbReference type="PANTHER" id="PTHR43807">
    <property type="entry name" value="FI04487P"/>
    <property type="match status" value="1"/>
</dbReference>
<dbReference type="PANTHER" id="PTHR43807:SF20">
    <property type="entry name" value="FI04487P"/>
    <property type="match status" value="1"/>
</dbReference>
<dbReference type="InterPro" id="IPR051326">
    <property type="entry name" value="Kynurenine-oxoglutarate_AT"/>
</dbReference>
<dbReference type="InterPro" id="IPR004839">
    <property type="entry name" value="Aminotransferase_I/II_large"/>
</dbReference>
<gene>
    <name evidence="8" type="ORF">B9Z19DRAFT_1093530</name>
    <name evidence="7" type="ORF">B9Z19DRAFT_1097912</name>
</gene>
<name>A0A2T6ZF95_TUBBO</name>
<evidence type="ECO:0000259" key="6">
    <source>
        <dbReference type="Pfam" id="PF00155"/>
    </source>
</evidence>
<evidence type="ECO:0000313" key="9">
    <source>
        <dbReference type="Proteomes" id="UP000244722"/>
    </source>
</evidence>
<evidence type="ECO:0000313" key="7">
    <source>
        <dbReference type="EMBL" id="PUU72178.1"/>
    </source>
</evidence>
<dbReference type="EMBL" id="NESQ01000320">
    <property type="protein sequence ID" value="PUU74149.1"/>
    <property type="molecule type" value="Genomic_DNA"/>
</dbReference>
<dbReference type="Gene3D" id="3.40.640.10">
    <property type="entry name" value="Type I PLP-dependent aspartate aminotransferase-like (Major domain)"/>
    <property type="match status" value="1"/>
</dbReference>
<dbReference type="InterPro" id="IPR015422">
    <property type="entry name" value="PyrdxlP-dep_Trfase_small"/>
</dbReference>
<dbReference type="Pfam" id="PF00155">
    <property type="entry name" value="Aminotran_1_2"/>
    <property type="match status" value="1"/>
</dbReference>
<keyword evidence="5" id="KW-0663">Pyridoxal phosphate</keyword>